<evidence type="ECO:0000313" key="2">
    <source>
        <dbReference type="Proteomes" id="UP001596104"/>
    </source>
</evidence>
<organism evidence="1 2">
    <name type="scientific">Bosea vestrisii</name>
    <dbReference type="NCBI Taxonomy" id="151416"/>
    <lineage>
        <taxon>Bacteria</taxon>
        <taxon>Pseudomonadati</taxon>
        <taxon>Pseudomonadota</taxon>
        <taxon>Alphaproteobacteria</taxon>
        <taxon>Hyphomicrobiales</taxon>
        <taxon>Boseaceae</taxon>
        <taxon>Bosea</taxon>
    </lineage>
</organism>
<keyword evidence="2" id="KW-1185">Reference proteome</keyword>
<sequence length="193" mass="20719">MSVVLDPFTAWTHGIEARLRLFFKADRWAFHVVPDPFSIEEFRSLVSARTPMLALGWRQLNPNAKTAGRRFQGEAGLRLTIAVKNPTRAARFLGDGKTPGLYPSMAGVIALLNGYTLNDVGTLFVTACSQAYAEGFGDATVSIATLDLTATIVIGDITGDGATAPDFLQLISAFEPWPDGQAPDAPIDVRPAP</sequence>
<proteinExistence type="predicted"/>
<evidence type="ECO:0000313" key="1">
    <source>
        <dbReference type="EMBL" id="MFC5393153.1"/>
    </source>
</evidence>
<gene>
    <name evidence="1" type="ORF">ACFPPC_10960</name>
</gene>
<name>A0ABW0H7H7_9HYPH</name>
<comment type="caution">
    <text evidence="1">The sequence shown here is derived from an EMBL/GenBank/DDBJ whole genome shotgun (WGS) entry which is preliminary data.</text>
</comment>
<reference evidence="2" key="1">
    <citation type="journal article" date="2019" name="Int. J. Syst. Evol. Microbiol.">
        <title>The Global Catalogue of Microorganisms (GCM) 10K type strain sequencing project: providing services to taxonomists for standard genome sequencing and annotation.</title>
        <authorList>
            <consortium name="The Broad Institute Genomics Platform"/>
            <consortium name="The Broad Institute Genome Sequencing Center for Infectious Disease"/>
            <person name="Wu L."/>
            <person name="Ma J."/>
        </authorList>
    </citation>
    <scope>NUCLEOTIDE SEQUENCE [LARGE SCALE GENOMIC DNA]</scope>
    <source>
        <strain evidence="2">CGMCC 1.16326</strain>
    </source>
</reference>
<dbReference type="Proteomes" id="UP001596104">
    <property type="component" value="Unassembled WGS sequence"/>
</dbReference>
<dbReference type="EMBL" id="JBHSLV010000019">
    <property type="protein sequence ID" value="MFC5393153.1"/>
    <property type="molecule type" value="Genomic_DNA"/>
</dbReference>
<accession>A0ABW0H7H7</accession>
<dbReference type="RefSeq" id="WP_377008107.1">
    <property type="nucleotide sequence ID" value="NZ_JBHSLV010000019.1"/>
</dbReference>
<protein>
    <submittedName>
        <fullName evidence="1">Uncharacterized protein</fullName>
    </submittedName>
</protein>